<dbReference type="HOGENOM" id="CLU_123179_0_0_6"/>
<evidence type="ECO:0000256" key="1">
    <source>
        <dbReference type="SAM" id="SignalP"/>
    </source>
</evidence>
<dbReference type="EMBL" id="AGWR01000014">
    <property type="protein sequence ID" value="EKB28441.1"/>
    <property type="molecule type" value="Genomic_DNA"/>
</dbReference>
<gene>
    <name evidence="2" type="ORF">HMPREF1171_01675</name>
</gene>
<dbReference type="Proteomes" id="UP000005149">
    <property type="component" value="Unassembled WGS sequence"/>
</dbReference>
<keyword evidence="3" id="KW-1185">Reference proteome</keyword>
<accession>K1JE27</accession>
<dbReference type="AlphaFoldDB" id="K1JE27"/>
<comment type="caution">
    <text evidence="2">The sequence shown here is derived from an EMBL/GenBank/DDBJ whole genome shotgun (WGS) entry which is preliminary data.</text>
</comment>
<reference evidence="2 3" key="1">
    <citation type="submission" date="2012-06" db="EMBL/GenBank/DDBJ databases">
        <title>The Genome Sequence of Aeromonas hydrophila SSU.</title>
        <authorList>
            <consortium name="The Broad Institute Genome Sequencing Platform"/>
            <person name="Earl A."/>
            <person name="Ward D."/>
            <person name="Feldgarden M."/>
            <person name="Gevers D."/>
            <person name="Chopra A."/>
            <person name="Walker B."/>
            <person name="Young S.K."/>
            <person name="Zeng Q."/>
            <person name="Gargeya S."/>
            <person name="Fitzgerald M."/>
            <person name="Haas B."/>
            <person name="Abouelleil A."/>
            <person name="Alvarado L."/>
            <person name="Arachchi H.M."/>
            <person name="Berlin A.M."/>
            <person name="Chapman S.B."/>
            <person name="Goldberg J."/>
            <person name="Griggs A."/>
            <person name="Gujja S."/>
            <person name="Hansen M."/>
            <person name="Howarth C."/>
            <person name="Imamovic A."/>
            <person name="Larimer J."/>
            <person name="McCowan C."/>
            <person name="Montmayeur A."/>
            <person name="Murphy C."/>
            <person name="Neiman D."/>
            <person name="Pearson M."/>
            <person name="Priest M."/>
            <person name="Roberts A."/>
            <person name="Saif S."/>
            <person name="Shea T."/>
            <person name="Sisk P."/>
            <person name="Sykes S."/>
            <person name="Wortman J."/>
            <person name="Nusbaum C."/>
            <person name="Birren B."/>
        </authorList>
    </citation>
    <scope>NUCLEOTIDE SEQUENCE [LARGE SCALE GENOMIC DNA]</scope>
    <source>
        <strain evidence="2 3">SSU</strain>
    </source>
</reference>
<keyword evidence="1" id="KW-0732">Signal</keyword>
<sequence length="179" mass="20394">MKKILLTLAALFTSYTYADNELIEKATVLGILKKYSETVACSTNFEEQESLEPFLKNVYTVERDPDTGAATYYILWEGDMGCPGGSGTYSYFVSEVSRYSKNRPFLVQNNEAFGEGVAREVNPRFIESLKKVDTNKFTLISSEFAENDSNNFPSIKYEYIIQRKGQWAPWIVAKKNLIQ</sequence>
<dbReference type="RefSeq" id="WP_005302038.1">
    <property type="nucleotide sequence ID" value="NZ_CAWQDA010000006.1"/>
</dbReference>
<name>K1JE27_9GAMM</name>
<protein>
    <submittedName>
        <fullName evidence="2">Uncharacterized protein</fullName>
    </submittedName>
</protein>
<feature type="chain" id="PRO_5003846096" evidence="1">
    <location>
        <begin position="19"/>
        <end position="179"/>
    </location>
</feature>
<proteinExistence type="predicted"/>
<evidence type="ECO:0000313" key="2">
    <source>
        <dbReference type="EMBL" id="EKB28441.1"/>
    </source>
</evidence>
<organism evidence="2 3">
    <name type="scientific">Aeromonas dhakensis</name>
    <dbReference type="NCBI Taxonomy" id="196024"/>
    <lineage>
        <taxon>Bacteria</taxon>
        <taxon>Pseudomonadati</taxon>
        <taxon>Pseudomonadota</taxon>
        <taxon>Gammaproteobacteria</taxon>
        <taxon>Aeromonadales</taxon>
        <taxon>Aeromonadaceae</taxon>
        <taxon>Aeromonas</taxon>
    </lineage>
</organism>
<evidence type="ECO:0000313" key="3">
    <source>
        <dbReference type="Proteomes" id="UP000005149"/>
    </source>
</evidence>
<feature type="signal peptide" evidence="1">
    <location>
        <begin position="1"/>
        <end position="18"/>
    </location>
</feature>